<accession>A0A9E8GA72</accession>
<evidence type="ECO:0000313" key="2">
    <source>
        <dbReference type="Proteomes" id="UP001163735"/>
    </source>
</evidence>
<gene>
    <name evidence="1" type="ORF">APT65_00063</name>
</gene>
<dbReference type="Proteomes" id="UP001163735">
    <property type="component" value="Segment"/>
</dbReference>
<evidence type="ECO:0000313" key="1">
    <source>
        <dbReference type="EMBL" id="UZV39666.1"/>
    </source>
</evidence>
<protein>
    <submittedName>
        <fullName evidence="1">Uncharacterized protein</fullName>
    </submittedName>
</protein>
<proteinExistence type="predicted"/>
<dbReference type="EMBL" id="OP491958">
    <property type="protein sequence ID" value="UZV39666.1"/>
    <property type="molecule type" value="Genomic_DNA"/>
</dbReference>
<organism evidence="1 2">
    <name type="scientific">Aeromonas phage APT65</name>
    <dbReference type="NCBI Taxonomy" id="2982914"/>
    <lineage>
        <taxon>Viruses</taxon>
        <taxon>Duplodnaviria</taxon>
        <taxon>Heunggongvirae</taxon>
        <taxon>Uroviricota</taxon>
        <taxon>Caudoviricetes</taxon>
        <taxon>Aquaneticvirus</taxon>
        <taxon>Aquaneticvirus ApT65</taxon>
    </lineage>
</organism>
<keyword evidence="2" id="KW-1185">Reference proteome</keyword>
<reference evidence="1" key="1">
    <citation type="submission" date="2022-09" db="EMBL/GenBank/DDBJ databases">
        <authorList>
            <person name="Cebeci A."/>
            <person name="Ture M."/>
            <person name="Alemdag M."/>
            <person name="Altinok I."/>
        </authorList>
    </citation>
    <scope>NUCLEOTIDE SEQUENCE</scope>
</reference>
<name>A0A9E8GA72_9CAUD</name>
<sequence>MSKIGHYIIELKKYECPICGELMTVIKNKLHCYSCNYSFKRRGDDDEDF</sequence>